<proteinExistence type="inferred from homology"/>
<reference evidence="6" key="1">
    <citation type="submission" date="2020-10" db="EMBL/GenBank/DDBJ databases">
        <authorList>
            <person name="Gilroy R."/>
        </authorList>
    </citation>
    <scope>NUCLEOTIDE SEQUENCE</scope>
    <source>
        <strain evidence="6">D5-748</strain>
    </source>
</reference>
<dbReference type="InterPro" id="IPR052028">
    <property type="entry name" value="HipA_Ser/Thr_kinase"/>
</dbReference>
<dbReference type="EMBL" id="JADIMO010000032">
    <property type="protein sequence ID" value="MBO8444608.1"/>
    <property type="molecule type" value="Genomic_DNA"/>
</dbReference>
<accession>A0A9D9ED23</accession>
<dbReference type="PANTHER" id="PTHR37419:SF8">
    <property type="entry name" value="TOXIN YJJJ"/>
    <property type="match status" value="1"/>
</dbReference>
<reference evidence="6" key="2">
    <citation type="journal article" date="2021" name="PeerJ">
        <title>Extensive microbial diversity within the chicken gut microbiome revealed by metagenomics and culture.</title>
        <authorList>
            <person name="Gilroy R."/>
            <person name="Ravi A."/>
            <person name="Getino M."/>
            <person name="Pursley I."/>
            <person name="Horton D.L."/>
            <person name="Alikhan N.F."/>
            <person name="Baker D."/>
            <person name="Gharbi K."/>
            <person name="Hall N."/>
            <person name="Watson M."/>
            <person name="Adriaenssens E.M."/>
            <person name="Foster-Nyarko E."/>
            <person name="Jarju S."/>
            <person name="Secka A."/>
            <person name="Antonio M."/>
            <person name="Oren A."/>
            <person name="Chaudhuri R.R."/>
            <person name="La Ragione R."/>
            <person name="Hildebrand F."/>
            <person name="Pallen M.J."/>
        </authorList>
    </citation>
    <scope>NUCLEOTIDE SEQUENCE</scope>
    <source>
        <strain evidence="6">D5-748</strain>
    </source>
</reference>
<keyword evidence="3" id="KW-0418">Kinase</keyword>
<evidence type="ECO:0000256" key="1">
    <source>
        <dbReference type="ARBA" id="ARBA00010164"/>
    </source>
</evidence>
<comment type="similarity">
    <text evidence="1">Belongs to the HipA Ser/Thr kinase family.</text>
</comment>
<dbReference type="PANTHER" id="PTHR37419">
    <property type="entry name" value="SERINE/THREONINE-PROTEIN KINASE TOXIN HIPA"/>
    <property type="match status" value="1"/>
</dbReference>
<evidence type="ECO:0000259" key="5">
    <source>
        <dbReference type="Pfam" id="PF13657"/>
    </source>
</evidence>
<sequence length="246" mass="27006">MMPVREGRVYSFGELDKTTFKGLPGMLADSLPDTYGRALFEKWLALTGRTSGNVIEALCFLGKRCMGALEFEPAIANIDPDIRIEIDSLVNIAGEALAGKSDFCINIGEDKKAAIAEILRLGTSAGGQRAKAIIAYKRETGEVRSGQTDAPAGFDYYIIKLDGVSATTGFRETENYGRLEYSFSRLVKECDIEMTECSLIEENGRAHFLTKRFDRINGEKFAVLLMLISCIYATGQKYGKGGQDGF</sequence>
<dbReference type="InterPro" id="IPR017508">
    <property type="entry name" value="HipA_N1"/>
</dbReference>
<name>A0A9D9ED23_9BACT</name>
<feature type="domain" description="HipA-like C-terminal" evidence="4">
    <location>
        <begin position="123"/>
        <end position="223"/>
    </location>
</feature>
<keyword evidence="2" id="KW-0808">Transferase</keyword>
<dbReference type="Proteomes" id="UP000823619">
    <property type="component" value="Unassembled WGS sequence"/>
</dbReference>
<evidence type="ECO:0000256" key="3">
    <source>
        <dbReference type="ARBA" id="ARBA00022777"/>
    </source>
</evidence>
<feature type="domain" description="HipA N-terminal subdomain 1" evidence="5">
    <location>
        <begin position="2"/>
        <end position="71"/>
    </location>
</feature>
<evidence type="ECO:0000313" key="6">
    <source>
        <dbReference type="EMBL" id="MBO8444608.1"/>
    </source>
</evidence>
<dbReference type="GO" id="GO:0005829">
    <property type="term" value="C:cytosol"/>
    <property type="evidence" value="ECO:0007669"/>
    <property type="project" value="TreeGrafter"/>
</dbReference>
<evidence type="ECO:0000256" key="2">
    <source>
        <dbReference type="ARBA" id="ARBA00022679"/>
    </source>
</evidence>
<evidence type="ECO:0000259" key="4">
    <source>
        <dbReference type="Pfam" id="PF07804"/>
    </source>
</evidence>
<dbReference type="InterPro" id="IPR012893">
    <property type="entry name" value="HipA-like_C"/>
</dbReference>
<dbReference type="Pfam" id="PF13657">
    <property type="entry name" value="Couple_hipA"/>
    <property type="match status" value="1"/>
</dbReference>
<dbReference type="GO" id="GO:0004674">
    <property type="term" value="F:protein serine/threonine kinase activity"/>
    <property type="evidence" value="ECO:0007669"/>
    <property type="project" value="TreeGrafter"/>
</dbReference>
<evidence type="ECO:0000313" key="7">
    <source>
        <dbReference type="Proteomes" id="UP000823619"/>
    </source>
</evidence>
<comment type="caution">
    <text evidence="6">The sequence shown here is derived from an EMBL/GenBank/DDBJ whole genome shotgun (WGS) entry which is preliminary data.</text>
</comment>
<organism evidence="6 7">
    <name type="scientific">Candidatus Cryptobacteroides merdavium</name>
    <dbReference type="NCBI Taxonomy" id="2840769"/>
    <lineage>
        <taxon>Bacteria</taxon>
        <taxon>Pseudomonadati</taxon>
        <taxon>Bacteroidota</taxon>
        <taxon>Bacteroidia</taxon>
        <taxon>Bacteroidales</taxon>
        <taxon>Candidatus Cryptobacteroides</taxon>
    </lineage>
</organism>
<dbReference type="AlphaFoldDB" id="A0A9D9ED23"/>
<protein>
    <submittedName>
        <fullName evidence="6">HipA N-terminal domain-containing protein</fullName>
    </submittedName>
</protein>
<gene>
    <name evidence="6" type="ORF">IAC23_02780</name>
</gene>
<dbReference type="Pfam" id="PF07804">
    <property type="entry name" value="HipA_C"/>
    <property type="match status" value="1"/>
</dbReference>